<name>A0A9P5D2R1_9HYPO</name>
<keyword evidence="2 8" id="KW-0808">Transferase</keyword>
<dbReference type="RefSeq" id="XP_035324010.1">
    <property type="nucleotide sequence ID" value="XM_035466173.1"/>
</dbReference>
<keyword evidence="3 8" id="KW-0548">Nucleotidyltransferase</keyword>
<dbReference type="Pfam" id="PF01467">
    <property type="entry name" value="CTP_transf_like"/>
    <property type="match status" value="1"/>
</dbReference>
<comment type="pathway">
    <text evidence="8">Cofactor biosynthesis; NAD(+) biosynthesis; NAD(+) from nicotinamide D-ribonucleotide: step 1/1.</text>
</comment>
<evidence type="ECO:0000256" key="5">
    <source>
        <dbReference type="ARBA" id="ARBA00022840"/>
    </source>
</evidence>
<evidence type="ECO:0000256" key="9">
    <source>
        <dbReference type="SAM" id="MobiDB-lite"/>
    </source>
</evidence>
<evidence type="ECO:0000259" key="10">
    <source>
        <dbReference type="Pfam" id="PF01467"/>
    </source>
</evidence>
<dbReference type="GO" id="GO:0005524">
    <property type="term" value="F:ATP binding"/>
    <property type="evidence" value="ECO:0007669"/>
    <property type="project" value="UniProtKB-KW"/>
</dbReference>
<evidence type="ECO:0000256" key="6">
    <source>
        <dbReference type="ARBA" id="ARBA00023027"/>
    </source>
</evidence>
<keyword evidence="6 8" id="KW-0520">NAD</keyword>
<comment type="catalytic activity">
    <reaction evidence="8">
        <text>nicotinate beta-D-ribonucleotide + ATP + H(+) = deamido-NAD(+) + diphosphate</text>
        <dbReference type="Rhea" id="RHEA:22860"/>
        <dbReference type="ChEBI" id="CHEBI:15378"/>
        <dbReference type="ChEBI" id="CHEBI:30616"/>
        <dbReference type="ChEBI" id="CHEBI:33019"/>
        <dbReference type="ChEBI" id="CHEBI:57502"/>
        <dbReference type="ChEBI" id="CHEBI:58437"/>
        <dbReference type="EC" id="2.7.7.18"/>
    </reaction>
</comment>
<dbReference type="OrthoDB" id="422187at2759"/>
<evidence type="ECO:0000256" key="3">
    <source>
        <dbReference type="ARBA" id="ARBA00022695"/>
    </source>
</evidence>
<comment type="caution">
    <text evidence="11">The sequence shown here is derived from an EMBL/GenBank/DDBJ whole genome shotgun (WGS) entry which is preliminary data.</text>
</comment>
<dbReference type="AlphaFoldDB" id="A0A9P5D2R1"/>
<dbReference type="NCBIfam" id="TIGR00482">
    <property type="entry name" value="nicotinate (nicotinamide) nucleotide adenylyltransferase"/>
    <property type="match status" value="1"/>
</dbReference>
<dbReference type="GeneID" id="55970426"/>
<dbReference type="EC" id="2.7.7.1" evidence="8"/>
<dbReference type="GO" id="GO:0004515">
    <property type="term" value="F:nicotinate-nucleotide adenylyltransferase activity"/>
    <property type="evidence" value="ECO:0007669"/>
    <property type="project" value="UniProtKB-EC"/>
</dbReference>
<feature type="domain" description="Cytidyltransferase-like" evidence="10">
    <location>
        <begin position="84"/>
        <end position="281"/>
    </location>
</feature>
<keyword evidence="12" id="KW-1185">Reference proteome</keyword>
<dbReference type="InterPro" id="IPR005248">
    <property type="entry name" value="NadD/NMNAT"/>
</dbReference>
<dbReference type="InterPro" id="IPR014729">
    <property type="entry name" value="Rossmann-like_a/b/a_fold"/>
</dbReference>
<keyword evidence="5 8" id="KW-0067">ATP-binding</keyword>
<feature type="compositionally biased region" description="Low complexity" evidence="9">
    <location>
        <begin position="26"/>
        <end position="57"/>
    </location>
</feature>
<sequence length="309" mass="33947">MGTSASRTVAPPPPSDNSLRSAEHATSNTNSNSPSTSNFTMQTPSSESTKTSESAPTVIHGYTFPQDKLKRRLQKPGQTPLVLVACGSFSPITILHLQLFELAERYVERSDKFEIVGCYVSPCSDTYGKSSLVASSHRINMCKLAIEENGSNIMIDEWEAVRKDSDGSPVYTPTSDVLRRLDDQLNNVLGGIETADGSSTVKAKVMLLMGADLAQTMSDPNIWAPADIDVLLGYYGGFIVERPDQCDINKAIEPLRKHQPPYNIFVVPSFPNDVSSTKIRAQLRNGERALDLPESVFDYIQKHGLYRDS</sequence>
<comment type="catalytic activity">
    <reaction evidence="7 8">
        <text>beta-nicotinamide D-ribonucleotide + ATP + H(+) = diphosphate + NAD(+)</text>
        <dbReference type="Rhea" id="RHEA:21360"/>
        <dbReference type="ChEBI" id="CHEBI:14649"/>
        <dbReference type="ChEBI" id="CHEBI:15378"/>
        <dbReference type="ChEBI" id="CHEBI:30616"/>
        <dbReference type="ChEBI" id="CHEBI:33019"/>
        <dbReference type="ChEBI" id="CHEBI:57540"/>
        <dbReference type="EC" id="2.7.7.1"/>
    </reaction>
</comment>
<dbReference type="Proteomes" id="UP000749293">
    <property type="component" value="Unassembled WGS sequence"/>
</dbReference>
<dbReference type="EC" id="2.7.7.18" evidence="8"/>
<evidence type="ECO:0000256" key="8">
    <source>
        <dbReference type="RuleBase" id="RU362021"/>
    </source>
</evidence>
<dbReference type="PANTHER" id="PTHR12039:SF0">
    <property type="entry name" value="NICOTINAMIDE-NUCLEOTIDE ADENYLYLTRANSFERASE"/>
    <property type="match status" value="1"/>
</dbReference>
<evidence type="ECO:0000256" key="7">
    <source>
        <dbReference type="ARBA" id="ARBA00049001"/>
    </source>
</evidence>
<evidence type="ECO:0000256" key="2">
    <source>
        <dbReference type="ARBA" id="ARBA00022679"/>
    </source>
</evidence>
<evidence type="ECO:0000256" key="1">
    <source>
        <dbReference type="ARBA" id="ARBA00022642"/>
    </source>
</evidence>
<proteinExistence type="inferred from homology"/>
<protein>
    <recommendedName>
        <fullName evidence="8">Nicotinamide-nucleotide adenylyltransferase</fullName>
        <ecNumber evidence="8">2.7.7.1</ecNumber>
        <ecNumber evidence="8">2.7.7.18</ecNumber>
    </recommendedName>
</protein>
<evidence type="ECO:0000313" key="12">
    <source>
        <dbReference type="Proteomes" id="UP000749293"/>
    </source>
</evidence>
<dbReference type="GO" id="GO:0009435">
    <property type="term" value="P:NAD+ biosynthetic process"/>
    <property type="evidence" value="ECO:0007669"/>
    <property type="project" value="InterPro"/>
</dbReference>
<dbReference type="SUPFAM" id="SSF52374">
    <property type="entry name" value="Nucleotidylyl transferase"/>
    <property type="match status" value="1"/>
</dbReference>
<dbReference type="Gene3D" id="3.40.50.620">
    <property type="entry name" value="HUPs"/>
    <property type="match status" value="1"/>
</dbReference>
<comment type="similarity">
    <text evidence="8">Belongs to the eukaryotic NMN adenylyltransferase family.</text>
</comment>
<accession>A0A9P5D2R1</accession>
<gene>
    <name evidence="11" type="ORF">GMORB2_4198</name>
</gene>
<organism evidence="11 12">
    <name type="scientific">Geosmithia morbida</name>
    <dbReference type="NCBI Taxonomy" id="1094350"/>
    <lineage>
        <taxon>Eukaryota</taxon>
        <taxon>Fungi</taxon>
        <taxon>Dikarya</taxon>
        <taxon>Ascomycota</taxon>
        <taxon>Pezizomycotina</taxon>
        <taxon>Sordariomycetes</taxon>
        <taxon>Hypocreomycetidae</taxon>
        <taxon>Hypocreales</taxon>
        <taxon>Bionectriaceae</taxon>
        <taxon>Geosmithia</taxon>
    </lineage>
</organism>
<dbReference type="GO" id="GO:0000309">
    <property type="term" value="F:nicotinamide-nucleotide adenylyltransferase activity"/>
    <property type="evidence" value="ECO:0007669"/>
    <property type="project" value="UniProtKB-EC"/>
</dbReference>
<dbReference type="EMBL" id="JAANYQ010000003">
    <property type="protein sequence ID" value="KAF4125358.1"/>
    <property type="molecule type" value="Genomic_DNA"/>
</dbReference>
<evidence type="ECO:0000313" key="11">
    <source>
        <dbReference type="EMBL" id="KAF4125358.1"/>
    </source>
</evidence>
<keyword evidence="4 8" id="KW-0547">Nucleotide-binding</keyword>
<reference evidence="11" key="1">
    <citation type="submission" date="2020-03" db="EMBL/GenBank/DDBJ databases">
        <title>Site-based positive gene gene selection in Geosmithia morbida across the United States reveals a broad range of putative effectors and factors for local host and environmental adapation.</title>
        <authorList>
            <person name="Onufrak A."/>
            <person name="Murdoch R.W."/>
            <person name="Gazis R."/>
            <person name="Huff M."/>
            <person name="Staton M."/>
            <person name="Klingeman W."/>
            <person name="Hadziabdic D."/>
        </authorList>
    </citation>
    <scope>NUCLEOTIDE SEQUENCE</scope>
    <source>
        <strain evidence="11">1262</strain>
    </source>
</reference>
<keyword evidence="1 8" id="KW-0662">Pyridine nucleotide biosynthesis</keyword>
<dbReference type="InterPro" id="IPR004821">
    <property type="entry name" value="Cyt_trans-like"/>
</dbReference>
<dbReference type="PANTHER" id="PTHR12039">
    <property type="entry name" value="NICOTINAMIDE MONONUCLEOTIDE ADENYLYLTRANSFERASE"/>
    <property type="match status" value="1"/>
</dbReference>
<dbReference type="InterPro" id="IPR051182">
    <property type="entry name" value="Euk_NMN_adenylyltrnsfrase"/>
</dbReference>
<feature type="region of interest" description="Disordered" evidence="9">
    <location>
        <begin position="1"/>
        <end position="57"/>
    </location>
</feature>
<evidence type="ECO:0000256" key="4">
    <source>
        <dbReference type="ARBA" id="ARBA00022741"/>
    </source>
</evidence>